<reference evidence="11" key="2">
    <citation type="submission" date="2010-04" db="EMBL/GenBank/DDBJ databases">
        <authorList>
            <person name="Buell R."/>
            <person name="Hamilton J."/>
            <person name="Hostetler J."/>
        </authorList>
    </citation>
    <scope>NUCLEOTIDE SEQUENCE [LARGE SCALE GENOMIC DNA]</scope>
    <source>
        <strain evidence="11">DAOM:BR144</strain>
    </source>
</reference>
<keyword evidence="8" id="KW-0966">Cell projection</keyword>
<comment type="subcellular location">
    <subcellularLocation>
        <location evidence="1">Cytoplasm</location>
        <location evidence="1">Cytoskeleton</location>
        <location evidence="1">Cilium axoneme</location>
    </subcellularLocation>
</comment>
<evidence type="ECO:0000256" key="5">
    <source>
        <dbReference type="ARBA" id="ARBA00022794"/>
    </source>
</evidence>
<evidence type="ECO:0000256" key="8">
    <source>
        <dbReference type="ARBA" id="ARBA00023273"/>
    </source>
</evidence>
<dbReference type="EnsemblProtists" id="PYU1_T014928">
    <property type="protein sequence ID" value="PYU1_T014928"/>
    <property type="gene ID" value="PYU1_G014897"/>
</dbReference>
<comment type="similarity">
    <text evidence="2">Belongs to the CFAP206 family.</text>
</comment>
<dbReference type="HOGENOM" id="CLU_030061_0_0_1"/>
<dbReference type="VEuPathDB" id="FungiDB:PYU1_G014897"/>
<sequence>MEHAQRIVADIVARCKYRDVEVSETLAAFAARMVVHKNKRKLILEKEMTPEDEHYLIEQCERILLQKREPSLETVKMQLEFDFAYANLEEGLRVKRERKEKSIASLQRSIATLVPQKVSDFETLTNLYRQIFTLLMLDADASEKPVDRNAEKEVAAALESVFPRVGLTSFVNMSAEDKRFQLEELMRIVEGIRLFNKELSKGGSGIPVTVDFIQENVATLAKMIKDEVKECNEVCSQYTEVLLHVHHKNFPDDQASPEIAIIQRWQDELSNRRQFLSYLQSLEEDISFALEKMTTMLSRFKSDLSALKSLVGARTSLPKSQVYPLFEAVSRSWKELLQEHELLQVRSRSLKALMQFKDSFDRTLDEDSDYLRMTRKSATIPTDELFQQVETFPTEDTLNGKAMTSMPTFRVKGQFGDDHDDDTDDDLDPNDEEGAGFPIRMPVDSTPEFMQLPLEYQGFCPWTIVERGGLLLPGDPSLGVVQYRNAYHVFVNERALGEFMIHPRRYVQGILKLAAKQPSLIYLLRLQENFPNINLSALLKLCLRFRPGNFASSVHPLLAPLASQKVDASTITPTHFVEKNIDYNYDWNEWNLRRKAIKIANLRHCKTVSCQTALSNLRHEVDTQVYLPVENSSQTGRECGTNPARTVTYFAGLRSGKVFTGDHGDDGKQENEDNGALEDLKHAEGNQPAIISYTFEL</sequence>
<keyword evidence="5" id="KW-0970">Cilium biogenesis/degradation</keyword>
<dbReference type="EMBL" id="ADOS01001486">
    <property type="status" value="NOT_ANNOTATED_CDS"/>
    <property type="molecule type" value="Genomic_DNA"/>
</dbReference>
<protein>
    <recommendedName>
        <fullName evidence="3">Cilia- and flagella-associated protein 206</fullName>
    </recommendedName>
</protein>
<organism evidence="10 11">
    <name type="scientific">Globisporangium ultimum (strain ATCC 200006 / CBS 805.95 / DAOM BR144)</name>
    <name type="common">Pythium ultimum</name>
    <dbReference type="NCBI Taxonomy" id="431595"/>
    <lineage>
        <taxon>Eukaryota</taxon>
        <taxon>Sar</taxon>
        <taxon>Stramenopiles</taxon>
        <taxon>Oomycota</taxon>
        <taxon>Peronosporomycetes</taxon>
        <taxon>Pythiales</taxon>
        <taxon>Pythiaceae</taxon>
        <taxon>Globisporangium</taxon>
    </lineage>
</organism>
<dbReference type="Pfam" id="PF12018">
    <property type="entry name" value="FAP206"/>
    <property type="match status" value="1"/>
</dbReference>
<keyword evidence="7" id="KW-0206">Cytoskeleton</keyword>
<evidence type="ECO:0000256" key="9">
    <source>
        <dbReference type="SAM" id="MobiDB-lite"/>
    </source>
</evidence>
<evidence type="ECO:0000256" key="1">
    <source>
        <dbReference type="ARBA" id="ARBA00004430"/>
    </source>
</evidence>
<name>K3XCH9_GLOUD</name>
<dbReference type="InterPro" id="IPR021897">
    <property type="entry name" value="FAP206"/>
</dbReference>
<keyword evidence="6" id="KW-0969">Cilium</keyword>
<evidence type="ECO:0000313" key="10">
    <source>
        <dbReference type="EnsemblProtists" id="PYU1_T014928"/>
    </source>
</evidence>
<feature type="region of interest" description="Disordered" evidence="9">
    <location>
        <begin position="412"/>
        <end position="440"/>
    </location>
</feature>
<reference evidence="11" key="1">
    <citation type="journal article" date="2010" name="Genome Biol.">
        <title>Genome sequence of the necrotrophic plant pathogen Pythium ultimum reveals original pathogenicity mechanisms and effector repertoire.</title>
        <authorList>
            <person name="Levesque C.A."/>
            <person name="Brouwer H."/>
            <person name="Cano L."/>
            <person name="Hamilton J.P."/>
            <person name="Holt C."/>
            <person name="Huitema E."/>
            <person name="Raffaele S."/>
            <person name="Robideau G.P."/>
            <person name="Thines M."/>
            <person name="Win J."/>
            <person name="Zerillo M.M."/>
            <person name="Beakes G.W."/>
            <person name="Boore J.L."/>
            <person name="Busam D."/>
            <person name="Dumas B."/>
            <person name="Ferriera S."/>
            <person name="Fuerstenberg S.I."/>
            <person name="Gachon C.M."/>
            <person name="Gaulin E."/>
            <person name="Govers F."/>
            <person name="Grenville-Briggs L."/>
            <person name="Horner N."/>
            <person name="Hostetler J."/>
            <person name="Jiang R.H."/>
            <person name="Johnson J."/>
            <person name="Krajaejun T."/>
            <person name="Lin H."/>
            <person name="Meijer H.J."/>
            <person name="Moore B."/>
            <person name="Morris P."/>
            <person name="Phuntmart V."/>
            <person name="Puiu D."/>
            <person name="Shetty J."/>
            <person name="Stajich J.E."/>
            <person name="Tripathy S."/>
            <person name="Wawra S."/>
            <person name="van West P."/>
            <person name="Whitty B.R."/>
            <person name="Coutinho P.M."/>
            <person name="Henrissat B."/>
            <person name="Martin F."/>
            <person name="Thomas P.D."/>
            <person name="Tyler B.M."/>
            <person name="De Vries R.P."/>
            <person name="Kamoun S."/>
            <person name="Yandell M."/>
            <person name="Tisserat N."/>
            <person name="Buell C.R."/>
        </authorList>
    </citation>
    <scope>NUCLEOTIDE SEQUENCE</scope>
    <source>
        <strain evidence="11">DAOM:BR144</strain>
    </source>
</reference>
<evidence type="ECO:0000313" key="11">
    <source>
        <dbReference type="Proteomes" id="UP000019132"/>
    </source>
</evidence>
<keyword evidence="4" id="KW-0963">Cytoplasm</keyword>
<dbReference type="AlphaFoldDB" id="K3XCH9"/>
<evidence type="ECO:0000256" key="6">
    <source>
        <dbReference type="ARBA" id="ARBA00023069"/>
    </source>
</evidence>
<evidence type="ECO:0000256" key="3">
    <source>
        <dbReference type="ARBA" id="ARBA00021602"/>
    </source>
</evidence>
<dbReference type="STRING" id="431595.K3XCH9"/>
<dbReference type="PANTHER" id="PTHR21442">
    <property type="entry name" value="CILIA- AND FLAGELLA-ASSOCIATED PROTEIN 206"/>
    <property type="match status" value="1"/>
</dbReference>
<accession>K3XCH9</accession>
<dbReference type="eggNOG" id="ENOG502QTGJ">
    <property type="taxonomic scope" value="Eukaryota"/>
</dbReference>
<evidence type="ECO:0000256" key="2">
    <source>
        <dbReference type="ARBA" id="ARBA00010500"/>
    </source>
</evidence>
<dbReference type="GO" id="GO:0030030">
    <property type="term" value="P:cell projection organization"/>
    <property type="evidence" value="ECO:0007669"/>
    <property type="project" value="UniProtKB-KW"/>
</dbReference>
<proteinExistence type="inferred from homology"/>
<dbReference type="InParanoid" id="K3XCH9"/>
<evidence type="ECO:0000256" key="4">
    <source>
        <dbReference type="ARBA" id="ARBA00022490"/>
    </source>
</evidence>
<dbReference type="OMA" id="QLMELMC"/>
<dbReference type="GO" id="GO:0003356">
    <property type="term" value="P:regulation of cilium beat frequency"/>
    <property type="evidence" value="ECO:0007669"/>
    <property type="project" value="TreeGrafter"/>
</dbReference>
<dbReference type="PANTHER" id="PTHR21442:SF0">
    <property type="entry name" value="CILIA- AND FLAGELLA-ASSOCIATED PROTEIN 206"/>
    <property type="match status" value="1"/>
</dbReference>
<feature type="compositionally biased region" description="Acidic residues" evidence="9">
    <location>
        <begin position="418"/>
        <end position="434"/>
    </location>
</feature>
<dbReference type="GO" id="GO:0005930">
    <property type="term" value="C:axoneme"/>
    <property type="evidence" value="ECO:0007669"/>
    <property type="project" value="UniProtKB-SubCell"/>
</dbReference>
<evidence type="ECO:0000256" key="7">
    <source>
        <dbReference type="ARBA" id="ARBA00023212"/>
    </source>
</evidence>
<keyword evidence="11" id="KW-1185">Reference proteome</keyword>
<dbReference type="Proteomes" id="UP000019132">
    <property type="component" value="Unassembled WGS sequence"/>
</dbReference>
<dbReference type="GO" id="GO:0036064">
    <property type="term" value="C:ciliary basal body"/>
    <property type="evidence" value="ECO:0007669"/>
    <property type="project" value="TreeGrafter"/>
</dbReference>
<reference evidence="10" key="3">
    <citation type="submission" date="2015-02" db="UniProtKB">
        <authorList>
            <consortium name="EnsemblProtists"/>
        </authorList>
    </citation>
    <scope>IDENTIFICATION</scope>
    <source>
        <strain evidence="10">DAOM BR144</strain>
    </source>
</reference>